<dbReference type="EMBL" id="CP048882">
    <property type="protein sequence ID" value="QPP08315.1"/>
    <property type="molecule type" value="Genomic_DNA"/>
</dbReference>
<gene>
    <name evidence="1" type="ORF">G4Z16_20095</name>
</gene>
<organism evidence="1 2">
    <name type="scientific">Streptomyces bathyalis</name>
    <dbReference type="NCBI Taxonomy" id="2710756"/>
    <lineage>
        <taxon>Bacteria</taxon>
        <taxon>Bacillati</taxon>
        <taxon>Actinomycetota</taxon>
        <taxon>Actinomycetes</taxon>
        <taxon>Kitasatosporales</taxon>
        <taxon>Streptomycetaceae</taxon>
        <taxon>Streptomyces</taxon>
    </lineage>
</organism>
<proteinExistence type="predicted"/>
<dbReference type="AlphaFoldDB" id="A0A7T1T8G5"/>
<evidence type="ECO:0000313" key="2">
    <source>
        <dbReference type="Proteomes" id="UP000595046"/>
    </source>
</evidence>
<protein>
    <submittedName>
        <fullName evidence="1">Uncharacterized protein</fullName>
    </submittedName>
</protein>
<name>A0A7T1T8G5_9ACTN</name>
<accession>A0A7T1T8G5</accession>
<dbReference type="KEGG" id="sbat:G4Z16_20095"/>
<dbReference type="RefSeq" id="WP_197352109.1">
    <property type="nucleotide sequence ID" value="NZ_CP048882.1"/>
</dbReference>
<evidence type="ECO:0000313" key="1">
    <source>
        <dbReference type="EMBL" id="QPP08315.1"/>
    </source>
</evidence>
<sequence>MANLSAWDQEWLRVQRELRESVGVEVINEVNEPAFAENSHNEAADLRDEASVDSSLYRKSVRITKIGSQWQTVEPYPFVTGEFYLTPLTDVVWRDPPDFTSLFYTEREERVGKDLRVIDACPFTGAGSFSAIRLRSSGGNPELWFSDHRRGLWRMELDYTTYMDLLRLTKGVFGWQHLFTRAPLGHDEFQTTVKWITRMLDALPRLFPDYDYSPLQERLEARL</sequence>
<dbReference type="Proteomes" id="UP000595046">
    <property type="component" value="Chromosome"/>
</dbReference>
<keyword evidence="2" id="KW-1185">Reference proteome</keyword>
<reference evidence="2" key="1">
    <citation type="submission" date="2020-02" db="EMBL/GenBank/DDBJ databases">
        <title>Streptomyces sp. ASO4wet.</title>
        <authorList>
            <person name="Risdian C."/>
            <person name="Landwehr W."/>
            <person name="Schupp P."/>
            <person name="Wink J."/>
        </authorList>
    </citation>
    <scope>NUCLEOTIDE SEQUENCE [LARGE SCALE GENOMIC DNA]</scope>
    <source>
        <strain evidence="2">ASO4wet</strain>
    </source>
</reference>